<feature type="domain" description="Tail sheath protein C-terminal" evidence="3">
    <location>
        <begin position="376"/>
        <end position="489"/>
    </location>
</feature>
<dbReference type="InterPro" id="IPR035089">
    <property type="entry name" value="Phage_sheath_subtilisin"/>
</dbReference>
<proteinExistence type="inferred from homology"/>
<dbReference type="Pfam" id="PF17482">
    <property type="entry name" value="Phage_sheath_1C"/>
    <property type="match status" value="1"/>
</dbReference>
<comment type="similarity">
    <text evidence="1">Belongs to the myoviridae tail sheath protein family.</text>
</comment>
<accession>A0A921AX42</accession>
<dbReference type="AlphaFoldDB" id="A0A921AX42"/>
<evidence type="ECO:0000313" key="4">
    <source>
        <dbReference type="EMBL" id="HJD97495.1"/>
    </source>
</evidence>
<evidence type="ECO:0000256" key="1">
    <source>
        <dbReference type="ARBA" id="ARBA00008005"/>
    </source>
</evidence>
<dbReference type="InterPro" id="IPR007067">
    <property type="entry name" value="Tail_sheath"/>
</dbReference>
<reference evidence="4" key="2">
    <citation type="submission" date="2021-09" db="EMBL/GenBank/DDBJ databases">
        <authorList>
            <person name="Gilroy R."/>
        </authorList>
    </citation>
    <scope>NUCLEOTIDE SEQUENCE</scope>
    <source>
        <strain evidence="4">ChiGjej2B2-19336</strain>
    </source>
</reference>
<dbReference type="Pfam" id="PF04984">
    <property type="entry name" value="Phage_sheath_1"/>
    <property type="match status" value="1"/>
</dbReference>
<dbReference type="PIRSF" id="PIRSF007349">
    <property type="entry name" value="Tsp_L"/>
    <property type="match status" value="1"/>
</dbReference>
<sequence length="490" mass="52455">MAISFNEVPQGILVPGAYIEFDNSQAMQGASLMDYTALICAQMLEGGTAEPLKAYSVTSAERAAELFGRGSQAHLMAGAFLKNNSYTSLRMIGVEDGESLTKATGSIALEGTATVGAPLYLYIAGQAVSVPCATGTTAANLAQAVATAISAEADLPVTAQASDTTVTLTAKNGGTLGNEMDIRVAYYNETMPEGIKVTVTAMSKGAGQPDVDDLIAAWGDNWYHVIAWPWNDRSSLRALEAELEDRWGPLRHIDGVAITSKAGTFSDLQEFGSGEDKGNYAHISIVEACKTPTLPCVRAAAVAALVAYYGNSDPARPFQTLTISGDLAPAQEDRLTLEERNLLLKAGIATTVTDAGGNVTIERMVTNYLTTSTGAADTSYQDVNTLLTLSYLRYDFRSRILRKYPRHKLAGDTETIAPGQAIMTPKQGRAEAVAAFQDWQELGLVEDIAKFKAGLVCERNATDVNRLDWLITPDLVNQFRVAAVQIQFRL</sequence>
<protein>
    <submittedName>
        <fullName evidence="4">Phage tail sheath subtilisin-like domain-containing protein</fullName>
    </submittedName>
</protein>
<name>A0A921AX42_9BACT</name>
<feature type="domain" description="Tail sheath protein subtilisin-like" evidence="2">
    <location>
        <begin position="205"/>
        <end position="366"/>
    </location>
</feature>
<organism evidence="4 5">
    <name type="scientific">Mailhella massiliensis</name>
    <dbReference type="NCBI Taxonomy" id="1903261"/>
    <lineage>
        <taxon>Bacteria</taxon>
        <taxon>Pseudomonadati</taxon>
        <taxon>Thermodesulfobacteriota</taxon>
        <taxon>Desulfovibrionia</taxon>
        <taxon>Desulfovibrionales</taxon>
        <taxon>Desulfovibrionaceae</taxon>
        <taxon>Mailhella</taxon>
    </lineage>
</organism>
<evidence type="ECO:0000259" key="2">
    <source>
        <dbReference type="Pfam" id="PF04984"/>
    </source>
</evidence>
<dbReference type="InterPro" id="IPR020287">
    <property type="entry name" value="Tail_sheath_C"/>
</dbReference>
<dbReference type="Proteomes" id="UP000698963">
    <property type="component" value="Unassembled WGS sequence"/>
</dbReference>
<evidence type="ECO:0000313" key="5">
    <source>
        <dbReference type="Proteomes" id="UP000698963"/>
    </source>
</evidence>
<dbReference type="RefSeq" id="WP_304122549.1">
    <property type="nucleotide sequence ID" value="NZ_DYZA01000154.1"/>
</dbReference>
<gene>
    <name evidence="4" type="ORF">K8W16_07605</name>
</gene>
<comment type="caution">
    <text evidence="4">The sequence shown here is derived from an EMBL/GenBank/DDBJ whole genome shotgun (WGS) entry which is preliminary data.</text>
</comment>
<reference evidence="4" key="1">
    <citation type="journal article" date="2021" name="PeerJ">
        <title>Extensive microbial diversity within the chicken gut microbiome revealed by metagenomics and culture.</title>
        <authorList>
            <person name="Gilroy R."/>
            <person name="Ravi A."/>
            <person name="Getino M."/>
            <person name="Pursley I."/>
            <person name="Horton D.L."/>
            <person name="Alikhan N.F."/>
            <person name="Baker D."/>
            <person name="Gharbi K."/>
            <person name="Hall N."/>
            <person name="Watson M."/>
            <person name="Adriaenssens E.M."/>
            <person name="Foster-Nyarko E."/>
            <person name="Jarju S."/>
            <person name="Secka A."/>
            <person name="Antonio M."/>
            <person name="Oren A."/>
            <person name="Chaudhuri R.R."/>
            <person name="La Ragione R."/>
            <person name="Hildebrand F."/>
            <person name="Pallen M.J."/>
        </authorList>
    </citation>
    <scope>NUCLEOTIDE SEQUENCE</scope>
    <source>
        <strain evidence="4">ChiGjej2B2-19336</strain>
    </source>
</reference>
<evidence type="ECO:0000259" key="3">
    <source>
        <dbReference type="Pfam" id="PF17482"/>
    </source>
</evidence>
<dbReference type="EMBL" id="DYZA01000154">
    <property type="protein sequence ID" value="HJD97495.1"/>
    <property type="molecule type" value="Genomic_DNA"/>
</dbReference>